<dbReference type="Pfam" id="PF13456">
    <property type="entry name" value="RVT_3"/>
    <property type="match status" value="1"/>
</dbReference>
<evidence type="ECO:0000259" key="1">
    <source>
        <dbReference type="Pfam" id="PF13456"/>
    </source>
</evidence>
<dbReference type="Proteomes" id="UP001396334">
    <property type="component" value="Unassembled WGS sequence"/>
</dbReference>
<comment type="caution">
    <text evidence="2">The sequence shown here is derived from an EMBL/GenBank/DDBJ whole genome shotgun (WGS) entry which is preliminary data.</text>
</comment>
<protein>
    <recommendedName>
        <fullName evidence="1">RNase H type-1 domain-containing protein</fullName>
    </recommendedName>
</protein>
<gene>
    <name evidence="2" type="ORF">V6N11_074180</name>
</gene>
<dbReference type="PANTHER" id="PTHR47074">
    <property type="entry name" value="BNAC02G40300D PROTEIN"/>
    <property type="match status" value="1"/>
</dbReference>
<evidence type="ECO:0000313" key="2">
    <source>
        <dbReference type="EMBL" id="KAK8487775.1"/>
    </source>
</evidence>
<dbReference type="PANTHER" id="PTHR47074:SF61">
    <property type="entry name" value="RNASE H TYPE-1 DOMAIN-CONTAINING PROTEIN"/>
    <property type="match status" value="1"/>
</dbReference>
<name>A0ABR2A402_9ROSI</name>
<keyword evidence="3" id="KW-1185">Reference proteome</keyword>
<dbReference type="InterPro" id="IPR052929">
    <property type="entry name" value="RNase_H-like_EbsB-rel"/>
</dbReference>
<evidence type="ECO:0000313" key="3">
    <source>
        <dbReference type="Proteomes" id="UP001396334"/>
    </source>
</evidence>
<feature type="domain" description="RNase H type-1" evidence="1">
    <location>
        <begin position="138"/>
        <end position="221"/>
    </location>
</feature>
<organism evidence="2 3">
    <name type="scientific">Hibiscus sabdariffa</name>
    <name type="common">roselle</name>
    <dbReference type="NCBI Taxonomy" id="183260"/>
    <lineage>
        <taxon>Eukaryota</taxon>
        <taxon>Viridiplantae</taxon>
        <taxon>Streptophyta</taxon>
        <taxon>Embryophyta</taxon>
        <taxon>Tracheophyta</taxon>
        <taxon>Spermatophyta</taxon>
        <taxon>Magnoliopsida</taxon>
        <taxon>eudicotyledons</taxon>
        <taxon>Gunneridae</taxon>
        <taxon>Pentapetalae</taxon>
        <taxon>rosids</taxon>
        <taxon>malvids</taxon>
        <taxon>Malvales</taxon>
        <taxon>Malvaceae</taxon>
        <taxon>Malvoideae</taxon>
        <taxon>Hibiscus</taxon>
    </lineage>
</organism>
<sequence length="265" mass="29454">MNGKSVNIWNDPWLPGPGDDKLKSEVINTSYTTISDLVDISTGSWKFGVIEDLFEENIGVRIRSIPLSSLDILEELIWRHDGAEVNTSKSGYRLLLDEHDTGSAVISDSLSRFYNMLWSTNLPAKILITMCFQAKTVTSGVLGQNAIGLIMVAYSVSHHDVTNAFIAQALACKQAVLFARDMDFSSVIIEGDSLTVIKKLNASNSDKSTISPIIHDIKVLVRVSTTSPSVLFDEMLIMLLVSVGFSRTLFVRLKKLFNIQLLRWR</sequence>
<dbReference type="InterPro" id="IPR002156">
    <property type="entry name" value="RNaseH_domain"/>
</dbReference>
<dbReference type="EMBL" id="JBBPBN010000379">
    <property type="protein sequence ID" value="KAK8487775.1"/>
    <property type="molecule type" value="Genomic_DNA"/>
</dbReference>
<proteinExistence type="predicted"/>
<accession>A0ABR2A402</accession>
<reference evidence="2 3" key="1">
    <citation type="journal article" date="2024" name="G3 (Bethesda)">
        <title>Genome assembly of Hibiscus sabdariffa L. provides insights into metabolisms of medicinal natural products.</title>
        <authorList>
            <person name="Kim T."/>
        </authorList>
    </citation>
    <scope>NUCLEOTIDE SEQUENCE [LARGE SCALE GENOMIC DNA]</scope>
    <source>
        <strain evidence="2">TK-2024</strain>
        <tissue evidence="2">Old leaves</tissue>
    </source>
</reference>